<dbReference type="RefSeq" id="WP_344480077.1">
    <property type="nucleotide sequence ID" value="NZ_BAAASB010000014.1"/>
</dbReference>
<comment type="caution">
    <text evidence="1">The sequence shown here is derived from an EMBL/GenBank/DDBJ whole genome shotgun (WGS) entry which is preliminary data.</text>
</comment>
<organism evidence="1 2">
    <name type="scientific">Streptomyces amakusaensis</name>
    <dbReference type="NCBI Taxonomy" id="67271"/>
    <lineage>
        <taxon>Bacteria</taxon>
        <taxon>Bacillati</taxon>
        <taxon>Actinomycetota</taxon>
        <taxon>Actinomycetes</taxon>
        <taxon>Kitasatosporales</taxon>
        <taxon>Streptomycetaceae</taxon>
        <taxon>Streptomyces</taxon>
    </lineage>
</organism>
<dbReference type="Proteomes" id="UP001596160">
    <property type="component" value="Unassembled WGS sequence"/>
</dbReference>
<name>A0ABW0AQB3_9ACTN</name>
<evidence type="ECO:0000313" key="1">
    <source>
        <dbReference type="EMBL" id="MFC5154175.1"/>
    </source>
</evidence>
<reference evidence="2" key="1">
    <citation type="journal article" date="2019" name="Int. J. Syst. Evol. Microbiol.">
        <title>The Global Catalogue of Microorganisms (GCM) 10K type strain sequencing project: providing services to taxonomists for standard genome sequencing and annotation.</title>
        <authorList>
            <consortium name="The Broad Institute Genomics Platform"/>
            <consortium name="The Broad Institute Genome Sequencing Center for Infectious Disease"/>
            <person name="Wu L."/>
            <person name="Ma J."/>
        </authorList>
    </citation>
    <scope>NUCLEOTIDE SEQUENCE [LARGE SCALE GENOMIC DNA]</scope>
    <source>
        <strain evidence="2">PCU 266</strain>
    </source>
</reference>
<accession>A0ABW0AQB3</accession>
<gene>
    <name evidence="1" type="ORF">ACFPRH_20785</name>
</gene>
<protein>
    <submittedName>
        <fullName evidence="1">Uncharacterized protein</fullName>
    </submittedName>
</protein>
<dbReference type="EMBL" id="JBHSKP010000013">
    <property type="protein sequence ID" value="MFC5154175.1"/>
    <property type="molecule type" value="Genomic_DNA"/>
</dbReference>
<evidence type="ECO:0000313" key="2">
    <source>
        <dbReference type="Proteomes" id="UP001596160"/>
    </source>
</evidence>
<proteinExistence type="predicted"/>
<sequence length="339" mass="34859">MEEGSGWWDRRGRLHAAAGVLRIEAEELTGQPYGDGPGAELAEIRGSVMRVRRVITSPPVSNPAPAFEGEEAVRGAAGEALRAAEVGDEEGVARSAGRVVAALGGAPSDGRGAELLVEGGMAVAGWLRRWGYRDLAWSVLQRARVRAGPRSVLVAEEMRVLLDGGWPGRALERAGCQGVAVDAVTGPVAAVALAVLGRASEADEVLAAAAVAAGSVRELAVVDVARATAALEASRPVAALEHLARLPGVESCGAGLWWEALVVRALAEARSGDTPAAAGSLATAGRESPLRTLGDPWARELLSALAPRALGDDGMVLRNLAAWAGVGPQPDLAEDHHTP</sequence>
<keyword evidence="2" id="KW-1185">Reference proteome</keyword>